<evidence type="ECO:0000313" key="2">
    <source>
        <dbReference type="Proteomes" id="UP001154282"/>
    </source>
</evidence>
<evidence type="ECO:0000313" key="1">
    <source>
        <dbReference type="EMBL" id="CAI0547786.1"/>
    </source>
</evidence>
<protein>
    <submittedName>
        <fullName evidence="1">Uncharacterized protein</fullName>
    </submittedName>
</protein>
<dbReference type="Proteomes" id="UP001154282">
    <property type="component" value="Unassembled WGS sequence"/>
</dbReference>
<gene>
    <name evidence="1" type="ORF">LITE_LOCUS44506</name>
</gene>
<keyword evidence="2" id="KW-1185">Reference proteome</keyword>
<reference evidence="1" key="1">
    <citation type="submission" date="2022-08" db="EMBL/GenBank/DDBJ databases">
        <authorList>
            <person name="Gutierrez-Valencia J."/>
        </authorList>
    </citation>
    <scope>NUCLEOTIDE SEQUENCE</scope>
</reference>
<name>A0AAV0QS45_9ROSI</name>
<comment type="caution">
    <text evidence="1">The sequence shown here is derived from an EMBL/GenBank/DDBJ whole genome shotgun (WGS) entry which is preliminary data.</text>
</comment>
<dbReference type="EMBL" id="CAMGYJ010000010">
    <property type="protein sequence ID" value="CAI0547786.1"/>
    <property type="molecule type" value="Genomic_DNA"/>
</dbReference>
<accession>A0AAV0QS45</accession>
<organism evidence="1 2">
    <name type="scientific">Linum tenue</name>
    <dbReference type="NCBI Taxonomy" id="586396"/>
    <lineage>
        <taxon>Eukaryota</taxon>
        <taxon>Viridiplantae</taxon>
        <taxon>Streptophyta</taxon>
        <taxon>Embryophyta</taxon>
        <taxon>Tracheophyta</taxon>
        <taxon>Spermatophyta</taxon>
        <taxon>Magnoliopsida</taxon>
        <taxon>eudicotyledons</taxon>
        <taxon>Gunneridae</taxon>
        <taxon>Pentapetalae</taxon>
        <taxon>rosids</taxon>
        <taxon>fabids</taxon>
        <taxon>Malpighiales</taxon>
        <taxon>Linaceae</taxon>
        <taxon>Linum</taxon>
    </lineage>
</organism>
<dbReference type="AlphaFoldDB" id="A0AAV0QS45"/>
<sequence>MGGESPEPTPRGWVHRSLSEKKAMTELSTFEKKMTRGGKVILPLARPRLAASIRATEMKNIGVDLGQADQQIGPPTDWRIWLKIDHLGGSKLGEELEELRHCHRPKISKIG</sequence>
<proteinExistence type="predicted"/>